<accession>Q1PV01</accession>
<reference evidence="1" key="1">
    <citation type="journal article" date="2006" name="Nature">
        <title>Deciphering the evolution and metabolism of an anammox bacterium from a community genome.</title>
        <authorList>
            <person name="Strous M."/>
            <person name="Pelletier E."/>
            <person name="Mangenot S."/>
            <person name="Rattei T."/>
            <person name="Lehner A."/>
            <person name="Taylor M.W."/>
            <person name="Horn M."/>
            <person name="Daims H."/>
            <person name="Bartol-Mavel D."/>
            <person name="Wincker P."/>
            <person name="Barbe V."/>
            <person name="Fonknechten N."/>
            <person name="Vallenet D."/>
            <person name="Segurens B."/>
            <person name="Schenowitz-Truong C."/>
            <person name="Medigue C."/>
            <person name="Collingro A."/>
            <person name="Snel B."/>
            <person name="Dutilh B.E."/>
            <person name="OpDenCamp H.J.M."/>
            <person name="vanDerDrift C."/>
            <person name="Cirpus I."/>
            <person name="vanDePas-Schoonen K.T."/>
            <person name="Harhangi H.R."/>
            <person name="vanNiftrik L."/>
            <person name="Schmid M."/>
            <person name="Keltjens J."/>
            <person name="vanDeVossenberg J."/>
            <person name="Kartal B."/>
            <person name="Meier H."/>
            <person name="Frishman D."/>
            <person name="Huynen M.A."/>
            <person name="Mewes H."/>
            <person name="Weissenbach J."/>
            <person name="Jetten M.S.M."/>
            <person name="Wagner M."/>
            <person name="LePaslier D."/>
        </authorList>
    </citation>
    <scope>NUCLEOTIDE SEQUENCE</scope>
</reference>
<evidence type="ECO:0000313" key="3">
    <source>
        <dbReference type="Proteomes" id="UP000501926"/>
    </source>
</evidence>
<gene>
    <name evidence="2" type="ORF">KsCSTR_01500</name>
    <name evidence="1" type="ORF">kustc0307</name>
</gene>
<proteinExistence type="predicted"/>
<reference evidence="2 3" key="3">
    <citation type="submission" date="2020-02" db="EMBL/GenBank/DDBJ databases">
        <title>Newly sequenced genome of strain CSTR1 showed variability in Candidatus Kuenenia stuttgartiensis genomes.</title>
        <authorList>
            <person name="Ding C."/>
            <person name="Adrian L."/>
        </authorList>
    </citation>
    <scope>NUCLEOTIDE SEQUENCE [LARGE SCALE GENOMIC DNA]</scope>
    <source>
        <strain evidence="2 3">CSTR1</strain>
    </source>
</reference>
<organism evidence="1">
    <name type="scientific">Kuenenia stuttgartiensis</name>
    <dbReference type="NCBI Taxonomy" id="174633"/>
    <lineage>
        <taxon>Bacteria</taxon>
        <taxon>Pseudomonadati</taxon>
        <taxon>Planctomycetota</taxon>
        <taxon>Candidatus Brocadiia</taxon>
        <taxon>Candidatus Brocadiales</taxon>
        <taxon>Candidatus Brocadiaceae</taxon>
        <taxon>Candidatus Kuenenia</taxon>
    </lineage>
</organism>
<evidence type="ECO:0000313" key="1">
    <source>
        <dbReference type="EMBL" id="CAJ71052.1"/>
    </source>
</evidence>
<sequence>MDINYGCCLFPNKPCAGPAEASVWERAVYRLRGIVTIFSTYPF</sequence>
<reference evidence="1" key="2">
    <citation type="submission" date="2006-01" db="EMBL/GenBank/DDBJ databases">
        <authorList>
            <person name="Genoscope"/>
        </authorList>
    </citation>
    <scope>NUCLEOTIDE SEQUENCE</scope>
</reference>
<protein>
    <submittedName>
        <fullName evidence="1">Uncharacterized protein</fullName>
    </submittedName>
</protein>
<dbReference type="AlphaFoldDB" id="Q1PV01"/>
<dbReference type="EMBL" id="CT573073">
    <property type="protein sequence ID" value="CAJ71052.1"/>
    <property type="molecule type" value="Genomic_DNA"/>
</dbReference>
<evidence type="ECO:0000313" key="2">
    <source>
        <dbReference type="EMBL" id="QII09529.1"/>
    </source>
</evidence>
<dbReference type="Proteomes" id="UP000501926">
    <property type="component" value="Chromosome"/>
</dbReference>
<dbReference type="EMBL" id="CP049055">
    <property type="protein sequence ID" value="QII09529.1"/>
    <property type="molecule type" value="Genomic_DNA"/>
</dbReference>
<name>Q1PV01_KUEST</name>